<dbReference type="Gene3D" id="3.30.530.20">
    <property type="match status" value="1"/>
</dbReference>
<accession>A0A229S8H5</accession>
<evidence type="ECO:0000313" key="4">
    <source>
        <dbReference type="Proteomes" id="UP000215223"/>
    </source>
</evidence>
<dbReference type="InterPro" id="IPR013538">
    <property type="entry name" value="ASHA1/2-like_C"/>
</dbReference>
<evidence type="ECO:0000256" key="1">
    <source>
        <dbReference type="ARBA" id="ARBA00006817"/>
    </source>
</evidence>
<dbReference type="Pfam" id="PF08327">
    <property type="entry name" value="AHSA1"/>
    <property type="match status" value="1"/>
</dbReference>
<dbReference type="OrthoDB" id="3365660at2"/>
<feature type="domain" description="Activator of Hsp90 ATPase homologue 1/2-like C-terminal" evidence="2">
    <location>
        <begin position="11"/>
        <end position="140"/>
    </location>
</feature>
<sequence>MSDLTITRLLDAPRELAFQVWTDPDHLAHWWGPAGFSARSCTVNLTEGGRWRICISDGETDLWASGVYHEIVAPERLVFSFAWEEPEGARGHDTLVTVTLSDHDGKTEMSFHQEIFETVADRDGHVEGWQSCFGRLATYLATKSTECPHGTPSDG</sequence>
<proteinExistence type="inferred from homology"/>
<gene>
    <name evidence="3" type="ORF">CFP71_18225</name>
</gene>
<evidence type="ECO:0000259" key="2">
    <source>
        <dbReference type="Pfam" id="PF08327"/>
    </source>
</evidence>
<comment type="caution">
    <text evidence="3">The sequence shown here is derived from an EMBL/GenBank/DDBJ whole genome shotgun (WGS) entry which is preliminary data.</text>
</comment>
<organism evidence="3 4">
    <name type="scientific">Amycolatopsis thailandensis</name>
    <dbReference type="NCBI Taxonomy" id="589330"/>
    <lineage>
        <taxon>Bacteria</taxon>
        <taxon>Bacillati</taxon>
        <taxon>Actinomycetota</taxon>
        <taxon>Actinomycetes</taxon>
        <taxon>Pseudonocardiales</taxon>
        <taxon>Pseudonocardiaceae</taxon>
        <taxon>Amycolatopsis</taxon>
    </lineage>
</organism>
<dbReference type="AlphaFoldDB" id="A0A229S8H5"/>
<evidence type="ECO:0000313" key="3">
    <source>
        <dbReference type="EMBL" id="OXM55236.1"/>
    </source>
</evidence>
<protein>
    <submittedName>
        <fullName evidence="3">Polyketide cyclase</fullName>
    </submittedName>
</protein>
<dbReference type="InterPro" id="IPR023393">
    <property type="entry name" value="START-like_dom_sf"/>
</dbReference>
<comment type="similarity">
    <text evidence="1">Belongs to the AHA1 family.</text>
</comment>
<keyword evidence="4" id="KW-1185">Reference proteome</keyword>
<dbReference type="EMBL" id="NMQT01000062">
    <property type="protein sequence ID" value="OXM55236.1"/>
    <property type="molecule type" value="Genomic_DNA"/>
</dbReference>
<dbReference type="RefSeq" id="WP_093935065.1">
    <property type="nucleotide sequence ID" value="NZ_NMQT01000062.1"/>
</dbReference>
<name>A0A229S8H5_9PSEU</name>
<reference evidence="3 4" key="1">
    <citation type="submission" date="2017-07" db="EMBL/GenBank/DDBJ databases">
        <title>Amycolatopsis thailandensis Genome sequencing and assembly.</title>
        <authorList>
            <person name="Kaur N."/>
            <person name="Mayilraj S."/>
        </authorList>
    </citation>
    <scope>NUCLEOTIDE SEQUENCE [LARGE SCALE GENOMIC DNA]</scope>
    <source>
        <strain evidence="3 4">JCM 16380</strain>
    </source>
</reference>
<dbReference type="SUPFAM" id="SSF55961">
    <property type="entry name" value="Bet v1-like"/>
    <property type="match status" value="1"/>
</dbReference>
<dbReference type="Proteomes" id="UP000215223">
    <property type="component" value="Unassembled WGS sequence"/>
</dbReference>
<dbReference type="CDD" id="cd07814">
    <property type="entry name" value="SRPBCC_CalC_Aha1-like"/>
    <property type="match status" value="1"/>
</dbReference>